<accession>A0ABQ9CY58</accession>
<gene>
    <name evidence="1" type="ORF">WISP_122530</name>
</gene>
<name>A0ABQ9CY58_9PASS</name>
<protein>
    <submittedName>
        <fullName evidence="1">Uncharacterized protein</fullName>
    </submittedName>
</protein>
<proteinExistence type="predicted"/>
<evidence type="ECO:0000313" key="2">
    <source>
        <dbReference type="Proteomes" id="UP001145742"/>
    </source>
</evidence>
<evidence type="ECO:0000313" key="1">
    <source>
        <dbReference type="EMBL" id="KAJ7408158.1"/>
    </source>
</evidence>
<organism evidence="1 2">
    <name type="scientific">Willisornis vidua</name>
    <name type="common">Xingu scale-backed antbird</name>
    <dbReference type="NCBI Taxonomy" id="1566151"/>
    <lineage>
        <taxon>Eukaryota</taxon>
        <taxon>Metazoa</taxon>
        <taxon>Chordata</taxon>
        <taxon>Craniata</taxon>
        <taxon>Vertebrata</taxon>
        <taxon>Euteleostomi</taxon>
        <taxon>Archelosauria</taxon>
        <taxon>Archosauria</taxon>
        <taxon>Dinosauria</taxon>
        <taxon>Saurischia</taxon>
        <taxon>Theropoda</taxon>
        <taxon>Coelurosauria</taxon>
        <taxon>Aves</taxon>
        <taxon>Neognathae</taxon>
        <taxon>Neoaves</taxon>
        <taxon>Telluraves</taxon>
        <taxon>Australaves</taxon>
        <taxon>Passeriformes</taxon>
        <taxon>Thamnophilidae</taxon>
        <taxon>Willisornis</taxon>
    </lineage>
</organism>
<dbReference type="PANTHER" id="PTHR33332">
    <property type="entry name" value="REVERSE TRANSCRIPTASE DOMAIN-CONTAINING PROTEIN"/>
    <property type="match status" value="1"/>
</dbReference>
<reference evidence="1" key="1">
    <citation type="submission" date="2019-10" db="EMBL/GenBank/DDBJ databases">
        <authorList>
            <person name="Soares A.E.R."/>
            <person name="Aleixo A."/>
            <person name="Schneider P."/>
            <person name="Miyaki C.Y."/>
            <person name="Schneider M.P."/>
            <person name="Mello C."/>
            <person name="Vasconcelos A.T.R."/>
        </authorList>
    </citation>
    <scope>NUCLEOTIDE SEQUENCE</scope>
    <source>
        <tissue evidence="1">Muscle</tissue>
    </source>
</reference>
<keyword evidence="2" id="KW-1185">Reference proteome</keyword>
<dbReference type="Proteomes" id="UP001145742">
    <property type="component" value="Unassembled WGS sequence"/>
</dbReference>
<sequence>MLTSCHPDAEFQPFGHLLGKQYIEDNFLGQVFDKPTRDEAFLDLVLTKVHELFKRERKEYLGNYRLVSLTSVPGKIMEQILLEDVQTHTEDWEVIEKWAYENFMRFRNKAKHKVLHLRQGSPRHDYRLGEELIESSPVEKDLGVLVEEKLDMSQQCLLAAQRVKHILTASRWVGKRLREAWDDEVKYMLVFDSETSQRQGVRVDVETCTWKAKIIGWPPFRRRFSPLSSHRQDLEYICRQLISEQEVSWSMSLAYVDQEKRWEWMEFWAYKGAFPRDVAVKVEHVQTERLMSPATSLLQHGFATVSQPPLGIRLLPT</sequence>
<dbReference type="EMBL" id="WHWB01034563">
    <property type="protein sequence ID" value="KAJ7408158.1"/>
    <property type="molecule type" value="Genomic_DNA"/>
</dbReference>
<comment type="caution">
    <text evidence="1">The sequence shown here is derived from an EMBL/GenBank/DDBJ whole genome shotgun (WGS) entry which is preliminary data.</text>
</comment>